<reference evidence="1" key="1">
    <citation type="submission" date="2020-11" db="EMBL/GenBank/DDBJ databases">
        <authorList>
            <person name="Tran Van P."/>
        </authorList>
    </citation>
    <scope>NUCLEOTIDE SEQUENCE</scope>
</reference>
<evidence type="ECO:0000313" key="1">
    <source>
        <dbReference type="EMBL" id="CAD7284548.1"/>
    </source>
</evidence>
<name>A0A7R9C245_9CRUS</name>
<organism evidence="1">
    <name type="scientific">Notodromas monacha</name>
    <dbReference type="NCBI Taxonomy" id="399045"/>
    <lineage>
        <taxon>Eukaryota</taxon>
        <taxon>Metazoa</taxon>
        <taxon>Ecdysozoa</taxon>
        <taxon>Arthropoda</taxon>
        <taxon>Crustacea</taxon>
        <taxon>Oligostraca</taxon>
        <taxon>Ostracoda</taxon>
        <taxon>Podocopa</taxon>
        <taxon>Podocopida</taxon>
        <taxon>Cypridocopina</taxon>
        <taxon>Cypridoidea</taxon>
        <taxon>Cyprididae</taxon>
        <taxon>Notodromas</taxon>
    </lineage>
</organism>
<protein>
    <submittedName>
        <fullName evidence="1">Uncharacterized protein</fullName>
    </submittedName>
</protein>
<sequence>MCCELEALKKRKAGLEEEARALSSPAERLLQLYEREDELLDRMFGGKYGSEREFQLEKELEDLTFVRAKIIEVNKGWRQAKLMVDYSALQINRGLELWRNILQIHMDEEQGKEGATRDGMKETVQKAEEYFSAASQNLESAQQYVEMEFPYCDREDLTVFNQALIYMSDDAEERDRATHAADVYVTIHHRSLALSQWLKQAIEAYFTKDLHQINDRIKTKTLALRRERVYLIKAKVSEFHLYTSSS</sequence>
<dbReference type="Proteomes" id="UP000678499">
    <property type="component" value="Unassembled WGS sequence"/>
</dbReference>
<dbReference type="OrthoDB" id="6432391at2759"/>
<keyword evidence="2" id="KW-1185">Reference proteome</keyword>
<dbReference type="EMBL" id="CAJPEX010008661">
    <property type="protein sequence ID" value="CAG0924700.1"/>
    <property type="molecule type" value="Genomic_DNA"/>
</dbReference>
<evidence type="ECO:0000313" key="2">
    <source>
        <dbReference type="Proteomes" id="UP000678499"/>
    </source>
</evidence>
<accession>A0A7R9C245</accession>
<dbReference type="AlphaFoldDB" id="A0A7R9C245"/>
<proteinExistence type="predicted"/>
<dbReference type="GO" id="GO:0005929">
    <property type="term" value="C:cilium"/>
    <property type="evidence" value="ECO:0007669"/>
    <property type="project" value="TreeGrafter"/>
</dbReference>
<dbReference type="PANTHER" id="PTHR21974">
    <property type="entry name" value="RE15880P"/>
    <property type="match status" value="1"/>
</dbReference>
<gene>
    <name evidence="1" type="ORF">NMOB1V02_LOCUS12153</name>
</gene>
<dbReference type="EMBL" id="OA890698">
    <property type="protein sequence ID" value="CAD7284548.1"/>
    <property type="molecule type" value="Genomic_DNA"/>
</dbReference>
<dbReference type="PANTHER" id="PTHR21974:SF2">
    <property type="entry name" value="RE15880P"/>
    <property type="match status" value="1"/>
</dbReference>